<dbReference type="SUPFAM" id="SSF49562">
    <property type="entry name" value="C2 domain (Calcium/lipid-binding domain, CaLB)"/>
    <property type="match status" value="1"/>
</dbReference>
<dbReference type="InterPro" id="IPR000403">
    <property type="entry name" value="PI3/4_kinase_cat_dom"/>
</dbReference>
<dbReference type="InterPro" id="IPR018936">
    <property type="entry name" value="PI3/4_kinase_CS"/>
</dbReference>
<dbReference type="Pfam" id="PF02192">
    <property type="entry name" value="PI3K_p85B"/>
    <property type="match status" value="1"/>
</dbReference>
<evidence type="ECO:0000259" key="11">
    <source>
        <dbReference type="PROSITE" id="PS51546"/>
    </source>
</evidence>
<dbReference type="CDD" id="cd05165">
    <property type="entry name" value="PI3Kc_I"/>
    <property type="match status" value="1"/>
</dbReference>
<dbReference type="InParanoid" id="A0A6J2YL70"/>
<dbReference type="InterPro" id="IPR016024">
    <property type="entry name" value="ARM-type_fold"/>
</dbReference>
<sequence length="1064" mass="123030">MVPIPAEYMPDFWSLLSTECPIVELTCLLPNGIIVLLKVNHNATLAEIKEDLWEEASRFPLYGKLHDISVYTFKIINSMAEEEELNDDLRKLCDIKPTGGVLIISECRGNSVDHSVNVAIGHLIGKGLQEFDALNSNEINDFRFKMRKMGDEISEKRNQGTWLDKLQYQFPPRLSQSDDVKFKGIKCICVETKCEYEIAEFERESLQSTFKLNVLPTTKPIELMEMILSKRANLNIKNESVTEYILKICGRDEYLVGDFSIIEFQYIQDCLLQDIIPSFLSVHINRILVLDNDYDYVDILEARKNKTVFNSTNTLRKKKNIESTWNISDNYTITLCTASKLNCDTKKSTEIGIQVGLFHGGKPLCQPVKTEERLVSEKCEVEFNVDLELDIEVWHIPRNAKLCFVIYESNKYFKGTKSRKPKEVKDSQINPIAWANTTVFDFKGYLRTGAMTLYLWTYAEDIMSDDVLHPLGTVVSNPNKEYCTALTLIFKSYGSDQNYTYPALETVINYGNSLQEINNSILETLTDETKESFLRLINDMDNFYDIYDQDRETIWSHRKFWIKHTPELFPKLLLCIDWNKREDVSQAIVLTRECPKLPIEKALELLDYAYADQVVRSFAVQCLQDMSDEDLLLYLLQLVQAIKHELYLDCDLVNFLIKRALDNQKIGHYLFWHLRSEMQVASVSVRFGLILEAYCRGSQEHIPVLQRQLKSIEKLKQCSEIVRNRRDKEKAKAALKEYIVNNSAKDIVRSPLDPSYRCNGIKIEKCRVMDSKMKPLWIVYENYDRYGEDVYLIFKNGDDLRQDMLTLQMLKIMDKLWKREGLDLRMNPYNCISLEPRVGMIQVVLNAETIANIQKEKNSFAPTASFRKGSILAWLKDHNTTEAALNKAIKEFTLSCAGYCVATYVLGIGDRHSDNIMVKKTGQLFHIDFGHILGHFKEKFGIKRERVPFVLTHDFVFVINKGQKTQQETPTEFKEFQDNCEKAFMILRKHGNLILSLFAMMISTGLPELSSEKDLQYLRETLVLSKTDEEAKAHFRAKFDEALSNSWKTSLNWASHNIAKNNKG</sequence>
<dbReference type="PROSITE" id="PS00915">
    <property type="entry name" value="PI3_4_KINASE_1"/>
    <property type="match status" value="1"/>
</dbReference>
<dbReference type="InterPro" id="IPR036940">
    <property type="entry name" value="PI3/4_kinase_cat_sf"/>
</dbReference>
<dbReference type="PROSITE" id="PS00916">
    <property type="entry name" value="PI3_4_KINASE_2"/>
    <property type="match status" value="1"/>
</dbReference>
<evidence type="ECO:0000256" key="2">
    <source>
        <dbReference type="ARBA" id="ARBA00012073"/>
    </source>
</evidence>
<dbReference type="InterPro" id="IPR035892">
    <property type="entry name" value="C2_domain_sf"/>
</dbReference>
<keyword evidence="6" id="KW-0067">ATP-binding</keyword>
<name>A0A6J2YL70_SITOR</name>
<dbReference type="GO" id="GO:0005942">
    <property type="term" value="C:phosphatidylinositol 3-kinase complex"/>
    <property type="evidence" value="ECO:0007669"/>
    <property type="project" value="TreeGrafter"/>
</dbReference>
<keyword evidence="3" id="KW-0808">Transferase</keyword>
<dbReference type="GO" id="GO:0016477">
    <property type="term" value="P:cell migration"/>
    <property type="evidence" value="ECO:0007669"/>
    <property type="project" value="TreeGrafter"/>
</dbReference>
<evidence type="ECO:0000256" key="4">
    <source>
        <dbReference type="ARBA" id="ARBA00022741"/>
    </source>
</evidence>
<dbReference type="PROSITE" id="PS51546">
    <property type="entry name" value="PI3K_RBD"/>
    <property type="match status" value="1"/>
</dbReference>
<feature type="domain" description="PIK helical" evidence="10">
    <location>
        <begin position="520"/>
        <end position="697"/>
    </location>
</feature>
<evidence type="ECO:0000313" key="14">
    <source>
        <dbReference type="RefSeq" id="XP_030764147.1"/>
    </source>
</evidence>
<dbReference type="Gene3D" id="3.10.20.770">
    <property type="match status" value="1"/>
</dbReference>
<feature type="domain" description="PI3K-RBD" evidence="11">
    <location>
        <begin position="185"/>
        <end position="283"/>
    </location>
</feature>
<keyword evidence="4" id="KW-0547">Nucleotide-binding</keyword>
<dbReference type="Proteomes" id="UP000504635">
    <property type="component" value="Unplaced"/>
</dbReference>
<dbReference type="PANTHER" id="PTHR10048">
    <property type="entry name" value="PHOSPHATIDYLINOSITOL KINASE"/>
    <property type="match status" value="1"/>
</dbReference>
<dbReference type="SUPFAM" id="SSF56112">
    <property type="entry name" value="Protein kinase-like (PK-like)"/>
    <property type="match status" value="1"/>
</dbReference>
<dbReference type="InterPro" id="IPR000341">
    <property type="entry name" value="PI3K_Ras-bd_dom"/>
</dbReference>
<dbReference type="GO" id="GO:0005737">
    <property type="term" value="C:cytoplasm"/>
    <property type="evidence" value="ECO:0007669"/>
    <property type="project" value="TreeGrafter"/>
</dbReference>
<dbReference type="Pfam" id="PF00613">
    <property type="entry name" value="PI3Ka"/>
    <property type="match status" value="1"/>
</dbReference>
<dbReference type="SMART" id="SM00145">
    <property type="entry name" value="PI3Ka"/>
    <property type="match status" value="1"/>
</dbReference>
<dbReference type="EC" id="2.7.1.137" evidence="2"/>
<proteinExistence type="inferred from homology"/>
<protein>
    <recommendedName>
        <fullName evidence="2">phosphatidylinositol 3-kinase</fullName>
        <ecNumber evidence="2">2.7.1.137</ecNumber>
    </recommendedName>
</protein>
<dbReference type="SUPFAM" id="SSF54236">
    <property type="entry name" value="Ubiquitin-like"/>
    <property type="match status" value="1"/>
</dbReference>
<dbReference type="GO" id="GO:0048015">
    <property type="term" value="P:phosphatidylinositol-mediated signaling"/>
    <property type="evidence" value="ECO:0007669"/>
    <property type="project" value="TreeGrafter"/>
</dbReference>
<dbReference type="SMART" id="SM00144">
    <property type="entry name" value="PI3K_rbd"/>
    <property type="match status" value="1"/>
</dbReference>
<dbReference type="Gene3D" id="3.30.1010.10">
    <property type="entry name" value="Phosphatidylinositol 3-kinase Catalytic Subunit, Chain A, domain 4"/>
    <property type="match status" value="1"/>
</dbReference>
<dbReference type="GO" id="GO:0016303">
    <property type="term" value="F:1-phosphatidylinositol-3-kinase activity"/>
    <property type="evidence" value="ECO:0007669"/>
    <property type="project" value="UniProtKB-EC"/>
</dbReference>
<accession>A0A6J2YL70</accession>
<organism evidence="13 14">
    <name type="scientific">Sitophilus oryzae</name>
    <name type="common">Rice weevil</name>
    <name type="synonym">Curculio oryzae</name>
    <dbReference type="NCBI Taxonomy" id="7048"/>
    <lineage>
        <taxon>Eukaryota</taxon>
        <taxon>Metazoa</taxon>
        <taxon>Ecdysozoa</taxon>
        <taxon>Arthropoda</taxon>
        <taxon>Hexapoda</taxon>
        <taxon>Insecta</taxon>
        <taxon>Pterygota</taxon>
        <taxon>Neoptera</taxon>
        <taxon>Endopterygota</taxon>
        <taxon>Coleoptera</taxon>
        <taxon>Polyphaga</taxon>
        <taxon>Cucujiformia</taxon>
        <taxon>Curculionidae</taxon>
        <taxon>Dryophthorinae</taxon>
        <taxon>Sitophilus</taxon>
    </lineage>
</organism>
<evidence type="ECO:0000259" key="12">
    <source>
        <dbReference type="PROSITE" id="PS51547"/>
    </source>
</evidence>
<dbReference type="InterPro" id="IPR011009">
    <property type="entry name" value="Kinase-like_dom_sf"/>
</dbReference>
<dbReference type="PROSITE" id="PS51547">
    <property type="entry name" value="C2_PI3K"/>
    <property type="match status" value="1"/>
</dbReference>
<dbReference type="InterPro" id="IPR042236">
    <property type="entry name" value="PI3K_accessory_sf"/>
</dbReference>
<dbReference type="GeneID" id="115888539"/>
<dbReference type="FunCoup" id="A0A6J2YL70">
    <property type="interactions" value="859"/>
</dbReference>
<keyword evidence="5" id="KW-0418">Kinase</keyword>
<dbReference type="OrthoDB" id="67688at2759"/>
<dbReference type="GO" id="GO:0032060">
    <property type="term" value="P:bleb assembly"/>
    <property type="evidence" value="ECO:0007669"/>
    <property type="project" value="UniProtKB-ARBA"/>
</dbReference>
<comment type="similarity">
    <text evidence="7">Belongs to the PI3/PI4-kinase family.</text>
</comment>
<dbReference type="RefSeq" id="XP_030764147.1">
    <property type="nucleotide sequence ID" value="XM_030908287.1"/>
</dbReference>
<reference evidence="14" key="1">
    <citation type="submission" date="2025-08" db="UniProtKB">
        <authorList>
            <consortium name="RefSeq"/>
        </authorList>
    </citation>
    <scope>IDENTIFICATION</scope>
    <source>
        <tissue evidence="14">Gonads</tissue>
    </source>
</reference>
<dbReference type="KEGG" id="soy:115888539"/>
<dbReference type="GO" id="GO:0043491">
    <property type="term" value="P:phosphatidylinositol 3-kinase/protein kinase B signal transduction"/>
    <property type="evidence" value="ECO:0007669"/>
    <property type="project" value="TreeGrafter"/>
</dbReference>
<dbReference type="Gene3D" id="2.60.40.150">
    <property type="entry name" value="C2 domain"/>
    <property type="match status" value="1"/>
</dbReference>
<dbReference type="FunFam" id="1.10.1070.11:FF:000001">
    <property type="entry name" value="Phosphatidylinositol 4,5-bisphosphate 3-kinase catalytic subunit"/>
    <property type="match status" value="1"/>
</dbReference>
<evidence type="ECO:0000259" key="8">
    <source>
        <dbReference type="PROSITE" id="PS50290"/>
    </source>
</evidence>
<dbReference type="Gene3D" id="1.10.1070.11">
    <property type="entry name" value="Phosphatidylinositol 3-/4-kinase, catalytic domain"/>
    <property type="match status" value="1"/>
</dbReference>
<dbReference type="SMART" id="SM00142">
    <property type="entry name" value="PI3K_C2"/>
    <property type="match status" value="1"/>
</dbReference>
<dbReference type="InterPro" id="IPR029071">
    <property type="entry name" value="Ubiquitin-like_domsf"/>
</dbReference>
<dbReference type="Pfam" id="PF00792">
    <property type="entry name" value="PI3K_C2"/>
    <property type="match status" value="1"/>
</dbReference>
<gene>
    <name evidence="14" type="primary">LOC115888539</name>
</gene>
<dbReference type="SMART" id="SM00143">
    <property type="entry name" value="PI3K_p85B"/>
    <property type="match status" value="1"/>
</dbReference>
<dbReference type="FunFam" id="3.30.1010.10:FF:000008">
    <property type="entry name" value="Phosphatidylinositol 4,5-bisphosphate 3-kinase catalytic subunit gamma"/>
    <property type="match status" value="1"/>
</dbReference>
<evidence type="ECO:0000256" key="3">
    <source>
        <dbReference type="ARBA" id="ARBA00022679"/>
    </source>
</evidence>
<comment type="catalytic activity">
    <reaction evidence="1">
        <text>a 1,2-diacyl-sn-glycero-3-phospho-(1D-myo-inositol) + ATP = a 1,2-diacyl-sn-glycero-3-phospho-(1D-myo-inositol-3-phosphate) + ADP + H(+)</text>
        <dbReference type="Rhea" id="RHEA:12709"/>
        <dbReference type="ChEBI" id="CHEBI:15378"/>
        <dbReference type="ChEBI" id="CHEBI:30616"/>
        <dbReference type="ChEBI" id="CHEBI:57880"/>
        <dbReference type="ChEBI" id="CHEBI:58088"/>
        <dbReference type="ChEBI" id="CHEBI:456216"/>
        <dbReference type="EC" id="2.7.1.137"/>
    </reaction>
</comment>
<dbReference type="GO" id="GO:0035005">
    <property type="term" value="F:1-phosphatidylinositol-4-phosphate 3-kinase activity"/>
    <property type="evidence" value="ECO:0007669"/>
    <property type="project" value="TreeGrafter"/>
</dbReference>
<feature type="domain" description="PI3K-ABD" evidence="9">
    <location>
        <begin position="19"/>
        <end position="108"/>
    </location>
</feature>
<feature type="domain" description="PI3K/PI4K catalytic" evidence="8">
    <location>
        <begin position="762"/>
        <end position="1047"/>
    </location>
</feature>
<dbReference type="InterPro" id="IPR003113">
    <property type="entry name" value="PI3K_ABD"/>
</dbReference>
<dbReference type="PROSITE" id="PS50290">
    <property type="entry name" value="PI3_4_KINASE_3"/>
    <property type="match status" value="1"/>
</dbReference>
<dbReference type="Pfam" id="PF00794">
    <property type="entry name" value="PI3K_rbd"/>
    <property type="match status" value="1"/>
</dbReference>
<dbReference type="AlphaFoldDB" id="A0A6J2YL70"/>
<dbReference type="InterPro" id="IPR001263">
    <property type="entry name" value="PI3K_accessory_dom"/>
</dbReference>
<dbReference type="PANTHER" id="PTHR10048:SF118">
    <property type="entry name" value="PI-3 KINASE"/>
    <property type="match status" value="1"/>
</dbReference>
<dbReference type="SUPFAM" id="SSF48371">
    <property type="entry name" value="ARM repeat"/>
    <property type="match status" value="1"/>
</dbReference>
<evidence type="ECO:0000256" key="6">
    <source>
        <dbReference type="ARBA" id="ARBA00022840"/>
    </source>
</evidence>
<evidence type="ECO:0000256" key="7">
    <source>
        <dbReference type="PROSITE-ProRule" id="PRU00880"/>
    </source>
</evidence>
<dbReference type="PROSITE" id="PS51545">
    <property type="entry name" value="PIK_HELICAL"/>
    <property type="match status" value="1"/>
</dbReference>
<dbReference type="GO" id="GO:0005524">
    <property type="term" value="F:ATP binding"/>
    <property type="evidence" value="ECO:0007669"/>
    <property type="project" value="UniProtKB-KW"/>
</dbReference>
<feature type="domain" description="C2 PI3K-type" evidence="12">
    <location>
        <begin position="327"/>
        <end position="494"/>
    </location>
</feature>
<dbReference type="InterPro" id="IPR015433">
    <property type="entry name" value="PI3/4_kinase"/>
</dbReference>
<evidence type="ECO:0000313" key="13">
    <source>
        <dbReference type="Proteomes" id="UP000504635"/>
    </source>
</evidence>
<dbReference type="GO" id="GO:0005886">
    <property type="term" value="C:plasma membrane"/>
    <property type="evidence" value="ECO:0007669"/>
    <property type="project" value="TreeGrafter"/>
</dbReference>
<dbReference type="InterPro" id="IPR002420">
    <property type="entry name" value="PI3K-type_C2_dom"/>
</dbReference>
<dbReference type="PROSITE" id="PS51544">
    <property type="entry name" value="PI3K_ABD"/>
    <property type="match status" value="1"/>
</dbReference>
<dbReference type="Pfam" id="PF00454">
    <property type="entry name" value="PI3_PI4_kinase"/>
    <property type="match status" value="1"/>
</dbReference>
<evidence type="ECO:0000259" key="9">
    <source>
        <dbReference type="PROSITE" id="PS51544"/>
    </source>
</evidence>
<dbReference type="SMART" id="SM00146">
    <property type="entry name" value="PI3Kc"/>
    <property type="match status" value="1"/>
</dbReference>
<dbReference type="GO" id="GO:0050920">
    <property type="term" value="P:regulation of chemotaxis"/>
    <property type="evidence" value="ECO:0007669"/>
    <property type="project" value="UniProtKB-ARBA"/>
</dbReference>
<evidence type="ECO:0000259" key="10">
    <source>
        <dbReference type="PROSITE" id="PS51545"/>
    </source>
</evidence>
<dbReference type="Gene3D" id="1.25.40.70">
    <property type="entry name" value="Phosphatidylinositol 3-kinase, accessory domain (PIK)"/>
    <property type="match status" value="1"/>
</dbReference>
<keyword evidence="13" id="KW-1185">Reference proteome</keyword>
<evidence type="ECO:0000256" key="5">
    <source>
        <dbReference type="ARBA" id="ARBA00022777"/>
    </source>
</evidence>
<evidence type="ECO:0000256" key="1">
    <source>
        <dbReference type="ARBA" id="ARBA00001498"/>
    </source>
</evidence>